<gene>
    <name evidence="10" type="ORF">N787_10645</name>
</gene>
<dbReference type="OrthoDB" id="9770036at2"/>
<sequence>MEIRPILSALLRSKTGALLIAAQVALTLAILGNAAYIVQDRLAISARPTGADEDNTFYIRLYGFREGIDVPAMLDADLALVGAMPGVRAVATANMMPLAQSGWSLGVRANADVPPNESTNVAFYFSSEDLVEALGLQLVEGRYFTPDEVQVIEPSIANVEPRHVILTTALARHVFPGESAFVGRTLLLGESPMEVVGVVERLQSPWAQLGESGERSIIVPMRQLFPGAQYIVRAEPGQLDRVMREVEDALVAARDDRVLIASTSLQEARANRYRADRSLAWMLVAVMGLLVLVTASGIVGMASLWVNQRRKQIGVRRAIGARQRDILRYFLVENFMVTSFGIAIGLGLALALNQLLVDALEVPRLPLAILPAGVVALWALGLLAALGPAWRAARIPPAEATRSV</sequence>
<dbReference type="InterPro" id="IPR003838">
    <property type="entry name" value="ABC3_permease_C"/>
</dbReference>
<dbReference type="AlphaFoldDB" id="A0A091BQ90"/>
<dbReference type="InterPro" id="IPR050250">
    <property type="entry name" value="Macrolide_Exporter_MacB"/>
</dbReference>
<evidence type="ECO:0000256" key="5">
    <source>
        <dbReference type="ARBA" id="ARBA00023136"/>
    </source>
</evidence>
<feature type="transmembrane region" description="Helical" evidence="7">
    <location>
        <begin position="364"/>
        <end position="386"/>
    </location>
</feature>
<evidence type="ECO:0000313" key="10">
    <source>
        <dbReference type="EMBL" id="KFN46480.1"/>
    </source>
</evidence>
<evidence type="ECO:0000256" key="6">
    <source>
        <dbReference type="ARBA" id="ARBA00038076"/>
    </source>
</evidence>
<dbReference type="EMBL" id="AVCK01000016">
    <property type="protein sequence ID" value="KFN46480.1"/>
    <property type="molecule type" value="Genomic_DNA"/>
</dbReference>
<proteinExistence type="inferred from homology"/>
<dbReference type="PANTHER" id="PTHR30572">
    <property type="entry name" value="MEMBRANE COMPONENT OF TRANSPORTER-RELATED"/>
    <property type="match status" value="1"/>
</dbReference>
<feature type="transmembrane region" description="Helical" evidence="7">
    <location>
        <begin position="279"/>
        <end position="306"/>
    </location>
</feature>
<reference evidence="10 11" key="1">
    <citation type="submission" date="2013-09" db="EMBL/GenBank/DDBJ databases">
        <title>Genome sequencing of Arenimonas metalli.</title>
        <authorList>
            <person name="Chen F."/>
            <person name="Wang G."/>
        </authorList>
    </citation>
    <scope>NUCLEOTIDE SEQUENCE [LARGE SCALE GENOMIC DNA]</scope>
    <source>
        <strain evidence="10 11">CF5-1</strain>
    </source>
</reference>
<keyword evidence="2" id="KW-1003">Cell membrane</keyword>
<evidence type="ECO:0008006" key="12">
    <source>
        <dbReference type="Google" id="ProtNLM"/>
    </source>
</evidence>
<keyword evidence="3 7" id="KW-0812">Transmembrane</keyword>
<feature type="domain" description="ABC3 transporter permease C-terminal" evidence="8">
    <location>
        <begin position="285"/>
        <end position="397"/>
    </location>
</feature>
<dbReference type="Pfam" id="PF12704">
    <property type="entry name" value="MacB_PCD"/>
    <property type="match status" value="1"/>
</dbReference>
<dbReference type="STRING" id="1384056.N787_10645"/>
<dbReference type="GO" id="GO:0005886">
    <property type="term" value="C:plasma membrane"/>
    <property type="evidence" value="ECO:0007669"/>
    <property type="project" value="UniProtKB-SubCell"/>
</dbReference>
<dbReference type="GO" id="GO:0022857">
    <property type="term" value="F:transmembrane transporter activity"/>
    <property type="evidence" value="ECO:0007669"/>
    <property type="project" value="TreeGrafter"/>
</dbReference>
<evidence type="ECO:0000256" key="7">
    <source>
        <dbReference type="SAM" id="Phobius"/>
    </source>
</evidence>
<evidence type="ECO:0000256" key="1">
    <source>
        <dbReference type="ARBA" id="ARBA00004651"/>
    </source>
</evidence>
<dbReference type="RefSeq" id="WP_034212040.1">
    <property type="nucleotide sequence ID" value="NZ_AVCK01000016.1"/>
</dbReference>
<dbReference type="PANTHER" id="PTHR30572:SF4">
    <property type="entry name" value="ABC TRANSPORTER PERMEASE YTRF"/>
    <property type="match status" value="1"/>
</dbReference>
<evidence type="ECO:0000259" key="8">
    <source>
        <dbReference type="Pfam" id="PF02687"/>
    </source>
</evidence>
<evidence type="ECO:0000256" key="4">
    <source>
        <dbReference type="ARBA" id="ARBA00022989"/>
    </source>
</evidence>
<name>A0A091BQ90_9GAMM</name>
<evidence type="ECO:0000313" key="11">
    <source>
        <dbReference type="Proteomes" id="UP000029393"/>
    </source>
</evidence>
<evidence type="ECO:0000256" key="3">
    <source>
        <dbReference type="ARBA" id="ARBA00022692"/>
    </source>
</evidence>
<dbReference type="InterPro" id="IPR025857">
    <property type="entry name" value="MacB_PCD"/>
</dbReference>
<keyword evidence="4 7" id="KW-1133">Transmembrane helix</keyword>
<accession>A0A091BQ90</accession>
<dbReference type="Proteomes" id="UP000029393">
    <property type="component" value="Unassembled WGS sequence"/>
</dbReference>
<organism evidence="10 11">
    <name type="scientific">Arenimonas metalli CF5-1</name>
    <dbReference type="NCBI Taxonomy" id="1384056"/>
    <lineage>
        <taxon>Bacteria</taxon>
        <taxon>Pseudomonadati</taxon>
        <taxon>Pseudomonadota</taxon>
        <taxon>Gammaproteobacteria</taxon>
        <taxon>Lysobacterales</taxon>
        <taxon>Lysobacteraceae</taxon>
        <taxon>Arenimonas</taxon>
    </lineage>
</organism>
<dbReference type="PATRIC" id="fig|1384056.3.peg.1349"/>
<dbReference type="eggNOG" id="COG0577">
    <property type="taxonomic scope" value="Bacteria"/>
</dbReference>
<keyword evidence="5 7" id="KW-0472">Membrane</keyword>
<protein>
    <recommendedName>
        <fullName evidence="12">ABC3 transporter permease protein domain-containing protein</fullName>
    </recommendedName>
</protein>
<dbReference type="Pfam" id="PF02687">
    <property type="entry name" value="FtsX"/>
    <property type="match status" value="1"/>
</dbReference>
<keyword evidence="11" id="KW-1185">Reference proteome</keyword>
<feature type="transmembrane region" description="Helical" evidence="7">
    <location>
        <begin position="326"/>
        <end position="352"/>
    </location>
</feature>
<comment type="caution">
    <text evidence="10">The sequence shown here is derived from an EMBL/GenBank/DDBJ whole genome shotgun (WGS) entry which is preliminary data.</text>
</comment>
<evidence type="ECO:0000259" key="9">
    <source>
        <dbReference type="Pfam" id="PF12704"/>
    </source>
</evidence>
<comment type="subcellular location">
    <subcellularLocation>
        <location evidence="1">Cell membrane</location>
        <topology evidence="1">Multi-pass membrane protein</topology>
    </subcellularLocation>
</comment>
<comment type="similarity">
    <text evidence="6">Belongs to the ABC-4 integral membrane protein family.</text>
</comment>
<feature type="domain" description="MacB-like periplasmic core" evidence="9">
    <location>
        <begin position="52"/>
        <end position="248"/>
    </location>
</feature>
<evidence type="ECO:0000256" key="2">
    <source>
        <dbReference type="ARBA" id="ARBA00022475"/>
    </source>
</evidence>